<keyword evidence="1" id="KW-0732">Signal</keyword>
<dbReference type="Gene3D" id="3.80.10.10">
    <property type="entry name" value="Ribonuclease Inhibitor"/>
    <property type="match status" value="5"/>
</dbReference>
<organism evidence="2 3">
    <name type="scientific">Bacteroides cellulosilyticus</name>
    <dbReference type="NCBI Taxonomy" id="246787"/>
    <lineage>
        <taxon>Bacteria</taxon>
        <taxon>Pseudomonadati</taxon>
        <taxon>Bacteroidota</taxon>
        <taxon>Bacteroidia</taxon>
        <taxon>Bacteroidales</taxon>
        <taxon>Bacteroidaceae</taxon>
        <taxon>Bacteroides</taxon>
    </lineage>
</organism>
<dbReference type="Proteomes" id="UP000325055">
    <property type="component" value="Unassembled WGS sequence"/>
</dbReference>
<evidence type="ECO:0000256" key="1">
    <source>
        <dbReference type="SAM" id="SignalP"/>
    </source>
</evidence>
<feature type="chain" id="PRO_5024269840" evidence="1">
    <location>
        <begin position="21"/>
        <end position="878"/>
    </location>
</feature>
<proteinExistence type="predicted"/>
<comment type="caution">
    <text evidence="2">The sequence shown here is derived from an EMBL/GenBank/DDBJ whole genome shotgun (WGS) entry which is preliminary data.</text>
</comment>
<dbReference type="InterPro" id="IPR053139">
    <property type="entry name" value="Surface_bspA-like"/>
</dbReference>
<dbReference type="InterPro" id="IPR026906">
    <property type="entry name" value="LRR_5"/>
</dbReference>
<dbReference type="AlphaFoldDB" id="A0A5M6A133"/>
<dbReference type="PANTHER" id="PTHR45661">
    <property type="entry name" value="SURFACE ANTIGEN"/>
    <property type="match status" value="1"/>
</dbReference>
<dbReference type="Pfam" id="PF13306">
    <property type="entry name" value="LRR_5"/>
    <property type="match status" value="2"/>
</dbReference>
<reference evidence="2 3" key="1">
    <citation type="journal article" date="2019" name="Nat. Med.">
        <title>A library of human gut bacterial isolates paired with longitudinal multiomics data enables mechanistic microbiome research.</title>
        <authorList>
            <person name="Poyet M."/>
            <person name="Groussin M."/>
            <person name="Gibbons S.M."/>
            <person name="Avila-Pacheco J."/>
            <person name="Jiang X."/>
            <person name="Kearney S.M."/>
            <person name="Perrotta A.R."/>
            <person name="Berdy B."/>
            <person name="Zhao S."/>
            <person name="Lieberman T.D."/>
            <person name="Swanson P.K."/>
            <person name="Smith M."/>
            <person name="Roesemann S."/>
            <person name="Alexander J.E."/>
            <person name="Rich S.A."/>
            <person name="Livny J."/>
            <person name="Vlamakis H."/>
            <person name="Clish C."/>
            <person name="Bullock K."/>
            <person name="Deik A."/>
            <person name="Scott J."/>
            <person name="Pierce K.A."/>
            <person name="Xavier R.J."/>
            <person name="Alm E.J."/>
        </authorList>
    </citation>
    <scope>NUCLEOTIDE SEQUENCE [LARGE SCALE GENOMIC DNA]</scope>
    <source>
        <strain evidence="2 3">BIOML-A7</strain>
    </source>
</reference>
<name>A0A5M6A133_9BACE</name>
<dbReference type="InterPro" id="IPR032675">
    <property type="entry name" value="LRR_dom_sf"/>
</dbReference>
<dbReference type="EMBL" id="VVYW01000044">
    <property type="protein sequence ID" value="KAA5401963.1"/>
    <property type="molecule type" value="Genomic_DNA"/>
</dbReference>
<gene>
    <name evidence="2" type="ORF">F2Y86_26915</name>
</gene>
<feature type="signal peptide" evidence="1">
    <location>
        <begin position="1"/>
        <end position="20"/>
    </location>
</feature>
<protein>
    <submittedName>
        <fullName evidence="2">Leucine-rich repeat protein</fullName>
    </submittedName>
</protein>
<evidence type="ECO:0000313" key="3">
    <source>
        <dbReference type="Proteomes" id="UP000325055"/>
    </source>
</evidence>
<evidence type="ECO:0000313" key="2">
    <source>
        <dbReference type="EMBL" id="KAA5401963.1"/>
    </source>
</evidence>
<sequence>MKKKFIPTTFTLALATLSLALILPTACTRDELITPVHPDAPAPSNGGTPDAPALLISLGQKPGYAGENIESGESVPATRTSTTTGCWQAGDQVTVNLTYYSISAQEAQADIPSTADDEARTTAIEARLILAQLSTGDTSGSTSQQTLTCTAETTGATPTTPSQWTATPLLVIVPTGTRSIRAQYSYRGIPNPLTGTSEEISATTGTIPFDLKLTADDLAQKNYIVHLPAPQWKRQTALVEVTGIPQGTYLTLRTTGWGKGYNNQTNQYDIEIDVIADYSSRPATATDGTALFHLPLLKQKPTGATDNVKDLEAIVGETPFYIYYSLPLDNNLVAQAKLTKAQDKFTLDYSLTSGGNEVDLQGMVTADGLLDDAIHGTGKLTNVNPRWTVTRGGTDNFSGTTKDATVLTNVRTALNVIYTPSNSNYNGVNGHIDLTLQDVTTLPKQNTGTGALEKYHQLRSVELSAATSIGEKAFYYCEALTTASMPKATSIENFAFAGCKALTTVSMPQITSIGRYAFNSCDALKTASMLLTETLGECAFQNCKILTTANMPIANSIGGYAFSGCSTLATVNMPMANSIGNNAFFGCKALTIASMPQATSIGHSVFNGCDALITASMPKATSIGDLAFSNCKALTTINMPQATSIGSSGFSACYALTTVSMPKATSIGDYTFFNCAALTTVNMPMATSIGSGAFSACYALTKVSMPKVTSIGNYGFSGCIALTTASMPQATSIGNDAFNNCKALTTVNILQATSIGNRAFSDCKTLTTASMPQATSIGSGAFYGCIALQSLDISSVTKIEKLGTDYGSMFFPAFDNSTDPETFKNCDLLLNSALKQYCYDTDGTSQNGPLVNLKIPTKINSSDETDSYTFTFRSITFK</sequence>
<dbReference type="RefSeq" id="WP_149950758.1">
    <property type="nucleotide sequence ID" value="NZ_RCXI01000045.1"/>
</dbReference>
<dbReference type="PANTHER" id="PTHR45661:SF3">
    <property type="entry name" value="IG-LIKE DOMAIN-CONTAINING PROTEIN"/>
    <property type="match status" value="1"/>
</dbReference>
<dbReference type="SUPFAM" id="SSF52058">
    <property type="entry name" value="L domain-like"/>
    <property type="match status" value="2"/>
</dbReference>
<accession>A0A5M6A133</accession>